<name>A0A506V0V9_9GAMM</name>
<evidence type="ECO:0000313" key="2">
    <source>
        <dbReference type="EMBL" id="TPW39178.1"/>
    </source>
</evidence>
<proteinExistence type="predicted"/>
<dbReference type="AlphaFoldDB" id="A0A506V0V9"/>
<gene>
    <name evidence="2" type="ORF">FKM52_19590</name>
</gene>
<dbReference type="RefSeq" id="WP_141177834.1">
    <property type="nucleotide sequence ID" value="NZ_JBHUFX010000036.1"/>
</dbReference>
<feature type="transmembrane region" description="Helical" evidence="1">
    <location>
        <begin position="95"/>
        <end position="113"/>
    </location>
</feature>
<evidence type="ECO:0000313" key="3">
    <source>
        <dbReference type="Proteomes" id="UP000319523"/>
    </source>
</evidence>
<keyword evidence="1" id="KW-0812">Transmembrane</keyword>
<accession>A0A506V0V9</accession>
<sequence length="218" mass="24465">MAKPPLLIVGVLGSALMLPTGIAFMFGCFYSVEKLKNQQVAKVAAQLHNQQSIQKAAYRNKIQLKIDNANGLKQPMEPLSDEVIKVNDVQLKFKTIHFLINGLIVFIFGGMFLNCVVGGNETLFILFLLLFINGCFHRSRTFIALDKGSLILTPGLYAETYRIPLDDVLLVHNNQKTFGLLVKTPGEEQFYELNKNLIRGDDGHERLGEILLRLDKMS</sequence>
<keyword evidence="1" id="KW-1133">Transmembrane helix</keyword>
<comment type="caution">
    <text evidence="2">The sequence shown here is derived from an EMBL/GenBank/DDBJ whole genome shotgun (WGS) entry which is preliminary data.</text>
</comment>
<organism evidence="2 3">
    <name type="scientific">Mixta tenebrionis</name>
    <dbReference type="NCBI Taxonomy" id="2562439"/>
    <lineage>
        <taxon>Bacteria</taxon>
        <taxon>Pseudomonadati</taxon>
        <taxon>Pseudomonadota</taxon>
        <taxon>Gammaproteobacteria</taxon>
        <taxon>Enterobacterales</taxon>
        <taxon>Erwiniaceae</taxon>
        <taxon>Mixta</taxon>
    </lineage>
</organism>
<dbReference type="Proteomes" id="UP000319523">
    <property type="component" value="Unassembled WGS sequence"/>
</dbReference>
<dbReference type="OrthoDB" id="6508717at2"/>
<keyword evidence="3" id="KW-1185">Reference proteome</keyword>
<feature type="transmembrane region" description="Helical" evidence="1">
    <location>
        <begin position="6"/>
        <end position="32"/>
    </location>
</feature>
<dbReference type="EMBL" id="VHQI01000017">
    <property type="protein sequence ID" value="TPW39178.1"/>
    <property type="molecule type" value="Genomic_DNA"/>
</dbReference>
<dbReference type="PROSITE" id="PS51257">
    <property type="entry name" value="PROKAR_LIPOPROTEIN"/>
    <property type="match status" value="1"/>
</dbReference>
<evidence type="ECO:0000256" key="1">
    <source>
        <dbReference type="SAM" id="Phobius"/>
    </source>
</evidence>
<reference evidence="2 3" key="1">
    <citation type="submission" date="2019-06" db="EMBL/GenBank/DDBJ databases">
        <authorList>
            <person name="Yang Y."/>
        </authorList>
    </citation>
    <scope>NUCLEOTIDE SEQUENCE [LARGE SCALE GENOMIC DNA]</scope>
    <source>
        <strain evidence="2 3">BIT-26</strain>
    </source>
</reference>
<protein>
    <submittedName>
        <fullName evidence="2">Uncharacterized protein</fullName>
    </submittedName>
</protein>
<keyword evidence="1" id="KW-0472">Membrane</keyword>